<protein>
    <submittedName>
        <fullName evidence="1">Uncharacterized protein</fullName>
    </submittedName>
</protein>
<name>A0A6J5MH14_9CAUD</name>
<proteinExistence type="predicted"/>
<accession>A0A6J5MH14</accession>
<organism evidence="1">
    <name type="scientific">uncultured Caudovirales phage</name>
    <dbReference type="NCBI Taxonomy" id="2100421"/>
    <lineage>
        <taxon>Viruses</taxon>
        <taxon>Duplodnaviria</taxon>
        <taxon>Heunggongvirae</taxon>
        <taxon>Uroviricota</taxon>
        <taxon>Caudoviricetes</taxon>
        <taxon>Peduoviridae</taxon>
        <taxon>Maltschvirus</taxon>
        <taxon>Maltschvirus maltsch</taxon>
    </lineage>
</organism>
<gene>
    <name evidence="1" type="ORF">UFOVP458_33</name>
</gene>
<evidence type="ECO:0000313" key="1">
    <source>
        <dbReference type="EMBL" id="CAB4144366.1"/>
    </source>
</evidence>
<dbReference type="EMBL" id="LR796437">
    <property type="protein sequence ID" value="CAB4144366.1"/>
    <property type="molecule type" value="Genomic_DNA"/>
</dbReference>
<reference evidence="1" key="1">
    <citation type="submission" date="2020-04" db="EMBL/GenBank/DDBJ databases">
        <authorList>
            <person name="Chiriac C."/>
            <person name="Salcher M."/>
            <person name="Ghai R."/>
            <person name="Kavagutti S V."/>
        </authorList>
    </citation>
    <scope>NUCLEOTIDE SEQUENCE</scope>
</reference>
<sequence length="70" mass="7689">MRVRFIKSPSGSPHSLGYFQGDVAELNDVTANELIKAGIAESFESKVTVEENAVLIETKINSKPKKAIKR</sequence>